<dbReference type="AlphaFoldDB" id="A0A7M5XDM7"/>
<evidence type="ECO:0000256" key="9">
    <source>
        <dbReference type="ARBA" id="ARBA00023098"/>
    </source>
</evidence>
<evidence type="ECO:0000256" key="5">
    <source>
        <dbReference type="ARBA" id="ARBA00022692"/>
    </source>
</evidence>
<keyword evidence="4" id="KW-0444">Lipid biosynthesis</keyword>
<dbReference type="PROSITE" id="PS50244">
    <property type="entry name" value="S5A_REDUCTASE"/>
    <property type="match status" value="1"/>
</dbReference>
<evidence type="ECO:0008006" key="16">
    <source>
        <dbReference type="Google" id="ProtNLM"/>
    </source>
</evidence>
<dbReference type="Gene3D" id="1.20.120.1630">
    <property type="match status" value="1"/>
</dbReference>
<comment type="similarity">
    <text evidence="3">Belongs to the steroid 5-alpha reductase family.</text>
</comment>
<dbReference type="Pfam" id="PF02544">
    <property type="entry name" value="Steroid_dh"/>
    <property type="match status" value="1"/>
</dbReference>
<proteinExistence type="inferred from homology"/>
<dbReference type="PANTHER" id="PTHR10556">
    <property type="entry name" value="3-OXO-5-ALPHA-STEROID 4-DEHYDROGENASE"/>
    <property type="match status" value="1"/>
</dbReference>
<feature type="transmembrane region" description="Helical" evidence="11">
    <location>
        <begin position="231"/>
        <end position="253"/>
    </location>
</feature>
<dbReference type="FunFam" id="3.10.20.90:FF:000131">
    <property type="entry name" value="trans-2,3-enoyl-CoA reductase-like"/>
    <property type="match status" value="1"/>
</dbReference>
<dbReference type="GO" id="GO:0005783">
    <property type="term" value="C:endoplasmic reticulum"/>
    <property type="evidence" value="ECO:0007669"/>
    <property type="project" value="UniProtKB-SubCell"/>
</dbReference>
<evidence type="ECO:0000256" key="11">
    <source>
        <dbReference type="SAM" id="Phobius"/>
    </source>
</evidence>
<dbReference type="OrthoDB" id="540503at2759"/>
<organism evidence="14 15">
    <name type="scientific">Clytia hemisphaerica</name>
    <dbReference type="NCBI Taxonomy" id="252671"/>
    <lineage>
        <taxon>Eukaryota</taxon>
        <taxon>Metazoa</taxon>
        <taxon>Cnidaria</taxon>
        <taxon>Hydrozoa</taxon>
        <taxon>Hydroidolina</taxon>
        <taxon>Leptothecata</taxon>
        <taxon>Obeliida</taxon>
        <taxon>Clytiidae</taxon>
        <taxon>Clytia</taxon>
    </lineage>
</organism>
<dbReference type="CDD" id="cd01801">
    <property type="entry name" value="Ubl_TECR_like"/>
    <property type="match status" value="1"/>
</dbReference>
<feature type="transmembrane region" description="Helical" evidence="11">
    <location>
        <begin position="161"/>
        <end position="178"/>
    </location>
</feature>
<sequence>MKVEIINARTREPIHELNDVSIYATIGEIKEAFSKAKPKYYTSRQSFRTEPRGKMLSDDTTLKSLEFENNAKLFFRDLGPQIGWKTVFLTEYAGPFFLYPIFYMRPSFIYGANAAAQMHPVVHIACGAFCFHYAKRLFETQFIHRFSNGTMPVRNIFKNSSYYWLFACMVAYFVNHPLYTPPSYGDAQIYGSLAGFVLCQLGNFSCHVALRNLRPEGTKERRIPKPTGNPFTAMFSFVSCANYTYEVGSWLFFTTMTQALTSGLFAFVGAAQMTVWALKKHRNYRKEFKDYPRSRKAIYPFVL</sequence>
<keyword evidence="15" id="KW-1185">Reference proteome</keyword>
<feature type="domain" description="TECR-like N-terminal" evidence="13">
    <location>
        <begin position="1"/>
        <end position="77"/>
    </location>
</feature>
<evidence type="ECO:0000256" key="6">
    <source>
        <dbReference type="ARBA" id="ARBA00022824"/>
    </source>
</evidence>
<dbReference type="Gene3D" id="3.10.20.90">
    <property type="entry name" value="Phosphatidylinositol 3-kinase Catalytic Subunit, Chain A, domain 1"/>
    <property type="match status" value="1"/>
</dbReference>
<dbReference type="PANTHER" id="PTHR10556:SF28">
    <property type="entry name" value="VERY-LONG-CHAIN ENOYL-COA REDUCTASE"/>
    <property type="match status" value="1"/>
</dbReference>
<keyword evidence="9" id="KW-0443">Lipid metabolism</keyword>
<feature type="domain" description="3-oxo-5-alpha-steroid 4-dehydrogenase C-terminal" evidence="12">
    <location>
        <begin position="150"/>
        <end position="303"/>
    </location>
</feature>
<accession>A0A7M5XDM7</accession>
<evidence type="ECO:0000256" key="4">
    <source>
        <dbReference type="ARBA" id="ARBA00022516"/>
    </source>
</evidence>
<dbReference type="GO" id="GO:0042761">
    <property type="term" value="P:very long-chain fatty acid biosynthetic process"/>
    <property type="evidence" value="ECO:0007669"/>
    <property type="project" value="TreeGrafter"/>
</dbReference>
<evidence type="ECO:0000256" key="1">
    <source>
        <dbReference type="ARBA" id="ARBA00004141"/>
    </source>
</evidence>
<keyword evidence="10 11" id="KW-0472">Membrane</keyword>
<dbReference type="GO" id="GO:0016020">
    <property type="term" value="C:membrane"/>
    <property type="evidence" value="ECO:0007669"/>
    <property type="project" value="UniProtKB-SubCell"/>
</dbReference>
<name>A0A7M5XDM7_9CNID</name>
<dbReference type="Pfam" id="PF21696">
    <property type="entry name" value="TECR_N"/>
    <property type="match status" value="1"/>
</dbReference>
<dbReference type="InterPro" id="IPR039357">
    <property type="entry name" value="SRD5A/TECR"/>
</dbReference>
<dbReference type="Proteomes" id="UP000594262">
    <property type="component" value="Unplaced"/>
</dbReference>
<evidence type="ECO:0000313" key="14">
    <source>
        <dbReference type="EnsemblMetazoa" id="CLYHEMP021660.1"/>
    </source>
</evidence>
<evidence type="ECO:0000256" key="7">
    <source>
        <dbReference type="ARBA" id="ARBA00022989"/>
    </source>
</evidence>
<keyword evidence="6" id="KW-0256">Endoplasmic reticulum</keyword>
<feature type="transmembrane region" description="Helical" evidence="11">
    <location>
        <begin position="190"/>
        <end position="210"/>
    </location>
</feature>
<keyword evidence="7 11" id="KW-1133">Transmembrane helix</keyword>
<dbReference type="RefSeq" id="XP_066932738.1">
    <property type="nucleotide sequence ID" value="XM_067076637.1"/>
</dbReference>
<evidence type="ECO:0000259" key="13">
    <source>
        <dbReference type="Pfam" id="PF21696"/>
    </source>
</evidence>
<evidence type="ECO:0000256" key="8">
    <source>
        <dbReference type="ARBA" id="ARBA00023002"/>
    </source>
</evidence>
<dbReference type="GO" id="GO:0016627">
    <property type="term" value="F:oxidoreductase activity, acting on the CH-CH group of donors"/>
    <property type="evidence" value="ECO:0007669"/>
    <property type="project" value="InterPro"/>
</dbReference>
<evidence type="ECO:0000256" key="10">
    <source>
        <dbReference type="ARBA" id="ARBA00023136"/>
    </source>
</evidence>
<dbReference type="EnsemblMetazoa" id="CLYHEMT021660.1">
    <property type="protein sequence ID" value="CLYHEMP021660.1"/>
    <property type="gene ID" value="CLYHEMG021660"/>
</dbReference>
<keyword evidence="8" id="KW-0560">Oxidoreductase</keyword>
<dbReference type="InterPro" id="IPR049127">
    <property type="entry name" value="TECR-like_N"/>
</dbReference>
<evidence type="ECO:0000256" key="2">
    <source>
        <dbReference type="ARBA" id="ARBA00004240"/>
    </source>
</evidence>
<dbReference type="InterPro" id="IPR001104">
    <property type="entry name" value="3-oxo-5_a-steroid_4-DH_C"/>
</dbReference>
<keyword evidence="5 11" id="KW-0812">Transmembrane</keyword>
<evidence type="ECO:0000256" key="3">
    <source>
        <dbReference type="ARBA" id="ARBA00007742"/>
    </source>
</evidence>
<comment type="subcellular location">
    <subcellularLocation>
        <location evidence="2">Endoplasmic reticulum</location>
    </subcellularLocation>
    <subcellularLocation>
        <location evidence="1">Membrane</location>
        <topology evidence="1">Multi-pass membrane protein</topology>
    </subcellularLocation>
</comment>
<dbReference type="GeneID" id="136820452"/>
<feature type="transmembrane region" description="Helical" evidence="11">
    <location>
        <begin position="259"/>
        <end position="278"/>
    </location>
</feature>
<evidence type="ECO:0000313" key="15">
    <source>
        <dbReference type="Proteomes" id="UP000594262"/>
    </source>
</evidence>
<reference evidence="14" key="1">
    <citation type="submission" date="2021-01" db="UniProtKB">
        <authorList>
            <consortium name="EnsemblMetazoa"/>
        </authorList>
    </citation>
    <scope>IDENTIFICATION</scope>
</reference>
<protein>
    <recommendedName>
        <fullName evidence="16">Very-long-chain enoyl-CoA reductase</fullName>
    </recommendedName>
</protein>
<evidence type="ECO:0000259" key="12">
    <source>
        <dbReference type="Pfam" id="PF02544"/>
    </source>
</evidence>